<evidence type="ECO:0000313" key="1">
    <source>
        <dbReference type="EMBL" id="KAF2452808.1"/>
    </source>
</evidence>
<protein>
    <submittedName>
        <fullName evidence="1">Uncharacterized protein</fullName>
    </submittedName>
</protein>
<sequence length="259" mass="27730">MVFGTAAIGEDKGRPVGRPFALPSPADIGIRFLYVPAKTGKWRTGLLAVFPDAVAAGTMASVRRPERPWAPSDGASSTESLGHCGSPWREAPLSVSPHVPVSPLRSRERVAFAVALGRVWDLRAASFSTCLLLPSYGQVLSGGMNNVAWGEKGENGQCHMEGAANHNGPAPRPSTEVQAYPTRRQLEVARPHVLQLRPSQRSAAPAGCRAPDLAPPARPFIPRTPKPDVLLPSLLPFLLRLSTPVRLSAVRLLPRLLCS</sequence>
<gene>
    <name evidence="1" type="ORF">BDY21DRAFT_367489</name>
</gene>
<organism evidence="1 2">
    <name type="scientific">Lineolata rhizophorae</name>
    <dbReference type="NCBI Taxonomy" id="578093"/>
    <lineage>
        <taxon>Eukaryota</taxon>
        <taxon>Fungi</taxon>
        <taxon>Dikarya</taxon>
        <taxon>Ascomycota</taxon>
        <taxon>Pezizomycotina</taxon>
        <taxon>Dothideomycetes</taxon>
        <taxon>Dothideomycetes incertae sedis</taxon>
        <taxon>Lineolatales</taxon>
        <taxon>Lineolataceae</taxon>
        <taxon>Lineolata</taxon>
    </lineage>
</organism>
<reference evidence="1" key="1">
    <citation type="journal article" date="2020" name="Stud. Mycol.">
        <title>101 Dothideomycetes genomes: a test case for predicting lifestyles and emergence of pathogens.</title>
        <authorList>
            <person name="Haridas S."/>
            <person name="Albert R."/>
            <person name="Binder M."/>
            <person name="Bloem J."/>
            <person name="Labutti K."/>
            <person name="Salamov A."/>
            <person name="Andreopoulos B."/>
            <person name="Baker S."/>
            <person name="Barry K."/>
            <person name="Bills G."/>
            <person name="Bluhm B."/>
            <person name="Cannon C."/>
            <person name="Castanera R."/>
            <person name="Culley D."/>
            <person name="Daum C."/>
            <person name="Ezra D."/>
            <person name="Gonzalez J."/>
            <person name="Henrissat B."/>
            <person name="Kuo A."/>
            <person name="Liang C."/>
            <person name="Lipzen A."/>
            <person name="Lutzoni F."/>
            <person name="Magnuson J."/>
            <person name="Mondo S."/>
            <person name="Nolan M."/>
            <person name="Ohm R."/>
            <person name="Pangilinan J."/>
            <person name="Park H.-J."/>
            <person name="Ramirez L."/>
            <person name="Alfaro M."/>
            <person name="Sun H."/>
            <person name="Tritt A."/>
            <person name="Yoshinaga Y."/>
            <person name="Zwiers L.-H."/>
            <person name="Turgeon B."/>
            <person name="Goodwin S."/>
            <person name="Spatafora J."/>
            <person name="Crous P."/>
            <person name="Grigoriev I."/>
        </authorList>
    </citation>
    <scope>NUCLEOTIDE SEQUENCE</scope>
    <source>
        <strain evidence="1">ATCC 16933</strain>
    </source>
</reference>
<accession>A0A6A6NMB0</accession>
<evidence type="ECO:0000313" key="2">
    <source>
        <dbReference type="Proteomes" id="UP000799766"/>
    </source>
</evidence>
<dbReference type="AlphaFoldDB" id="A0A6A6NMB0"/>
<proteinExistence type="predicted"/>
<name>A0A6A6NMB0_9PEZI</name>
<dbReference type="Proteomes" id="UP000799766">
    <property type="component" value="Unassembled WGS sequence"/>
</dbReference>
<keyword evidence="2" id="KW-1185">Reference proteome</keyword>
<dbReference type="EMBL" id="MU001703">
    <property type="protein sequence ID" value="KAF2452808.1"/>
    <property type="molecule type" value="Genomic_DNA"/>
</dbReference>